<sequence length="298" mass="34318">MVETSRDWLEKLPLHCGLIRLLLYLYRSHTLLIGVRYGGSATKEDDRTFKKRVKPRPLHVGDLVLRVVRGLIKDPRRKFRPQLEWTLLHQGVVPRERYMVDGFRWKSILRVDQYGSTKEVLMFETNVDHFVIHLGFDIPFASSLHISLSVHFASFVSSIDIRVHMDHLLSRFVRHALLGTQMPLCPSIREMHLGSVVRLTFFGIIMILGWSRLGRMDSHIIISLEYMLDLLCIPIELLMGHQDISEHLSRLMEPLSDLSIGLRVEAARYTGAYSPHCSLAVRHSEPPCLPSYDLSFSA</sequence>
<dbReference type="EMBL" id="QGNW01001523">
    <property type="protein sequence ID" value="RVW37840.1"/>
    <property type="molecule type" value="Genomic_DNA"/>
</dbReference>
<name>A0A438DQY1_VITVI</name>
<evidence type="ECO:0000313" key="2">
    <source>
        <dbReference type="Proteomes" id="UP000288805"/>
    </source>
</evidence>
<proteinExistence type="predicted"/>
<dbReference type="AlphaFoldDB" id="A0A438DQY1"/>
<comment type="caution">
    <text evidence="1">The sequence shown here is derived from an EMBL/GenBank/DDBJ whole genome shotgun (WGS) entry which is preliminary data.</text>
</comment>
<protein>
    <submittedName>
        <fullName evidence="1">Uncharacterized protein</fullName>
    </submittedName>
</protein>
<reference evidence="1 2" key="1">
    <citation type="journal article" date="2018" name="PLoS Genet.">
        <title>Population sequencing reveals clonal diversity and ancestral inbreeding in the grapevine cultivar Chardonnay.</title>
        <authorList>
            <person name="Roach M.J."/>
            <person name="Johnson D.L."/>
            <person name="Bohlmann J."/>
            <person name="van Vuuren H.J."/>
            <person name="Jones S.J."/>
            <person name="Pretorius I.S."/>
            <person name="Schmidt S.A."/>
            <person name="Borneman A.R."/>
        </authorList>
    </citation>
    <scope>NUCLEOTIDE SEQUENCE [LARGE SCALE GENOMIC DNA]</scope>
    <source>
        <strain evidence="2">cv. Chardonnay</strain>
        <tissue evidence="1">Leaf</tissue>
    </source>
</reference>
<accession>A0A438DQY1</accession>
<dbReference type="Proteomes" id="UP000288805">
    <property type="component" value="Unassembled WGS sequence"/>
</dbReference>
<evidence type="ECO:0000313" key="1">
    <source>
        <dbReference type="EMBL" id="RVW37840.1"/>
    </source>
</evidence>
<gene>
    <name evidence="1" type="ORF">CK203_087900</name>
</gene>
<organism evidence="1 2">
    <name type="scientific">Vitis vinifera</name>
    <name type="common">Grape</name>
    <dbReference type="NCBI Taxonomy" id="29760"/>
    <lineage>
        <taxon>Eukaryota</taxon>
        <taxon>Viridiplantae</taxon>
        <taxon>Streptophyta</taxon>
        <taxon>Embryophyta</taxon>
        <taxon>Tracheophyta</taxon>
        <taxon>Spermatophyta</taxon>
        <taxon>Magnoliopsida</taxon>
        <taxon>eudicotyledons</taxon>
        <taxon>Gunneridae</taxon>
        <taxon>Pentapetalae</taxon>
        <taxon>rosids</taxon>
        <taxon>Vitales</taxon>
        <taxon>Vitaceae</taxon>
        <taxon>Viteae</taxon>
        <taxon>Vitis</taxon>
    </lineage>
</organism>